<dbReference type="InterPro" id="IPR011047">
    <property type="entry name" value="Quinoprotein_ADH-like_sf"/>
</dbReference>
<organism evidence="1 2">
    <name type="scientific">Soonwooa buanensis</name>
    <dbReference type="NCBI Taxonomy" id="619805"/>
    <lineage>
        <taxon>Bacteria</taxon>
        <taxon>Pseudomonadati</taxon>
        <taxon>Bacteroidota</taxon>
        <taxon>Flavobacteriia</taxon>
        <taxon>Flavobacteriales</taxon>
        <taxon>Weeksellaceae</taxon>
        <taxon>Chryseobacterium group</taxon>
        <taxon>Soonwooa</taxon>
    </lineage>
</organism>
<dbReference type="RefSeq" id="WP_079666317.1">
    <property type="nucleotide sequence ID" value="NZ_FUYZ01000002.1"/>
</dbReference>
<accession>A0A1T5DW04</accession>
<dbReference type="Gene3D" id="2.120.10.80">
    <property type="entry name" value="Kelch-type beta propeller"/>
    <property type="match status" value="1"/>
</dbReference>
<dbReference type="Proteomes" id="UP000191112">
    <property type="component" value="Unassembled WGS sequence"/>
</dbReference>
<dbReference type="STRING" id="619805.SAMN05660477_01051"/>
<sequence>MTKKLIIVISLCVLKILFGQGKILFGTTSLGGLYNAGTIFQYGLETGKFQKKADFNKTNGSMPTGTLVQVKNKLYGLTTEGGTKSFGVLYELNLSSNELTKKIDFVGANGTWPTGSLMKVSDTKLYGLTWPGGLYGMGTLFEYDVESGIMTKKHDFKANTDGGTRPSGSLTLANNGRIYGLTSSGGNYNNGTLFEYNIPNNIIVKLADFQRNITGATPEGDLLQASNGKLYGLTPIGGDNDFGTLFEFDTDTGVLTKKINFDQTIGSSIASLIEAKNGKLYGTTETGEHMILERFSNMILHKIQ</sequence>
<dbReference type="SUPFAM" id="SSF50998">
    <property type="entry name" value="Quinoprotein alcohol dehydrogenase-like"/>
    <property type="match status" value="1"/>
</dbReference>
<dbReference type="InterPro" id="IPR022519">
    <property type="entry name" value="Gloeo/Verruco_rpt"/>
</dbReference>
<reference evidence="1 2" key="1">
    <citation type="submission" date="2017-02" db="EMBL/GenBank/DDBJ databases">
        <authorList>
            <person name="Peterson S.W."/>
        </authorList>
    </citation>
    <scope>NUCLEOTIDE SEQUENCE [LARGE SCALE GENOMIC DNA]</scope>
    <source>
        <strain evidence="1 2">DSM 22323</strain>
    </source>
</reference>
<evidence type="ECO:0000313" key="2">
    <source>
        <dbReference type="Proteomes" id="UP000191112"/>
    </source>
</evidence>
<evidence type="ECO:0000313" key="1">
    <source>
        <dbReference type="EMBL" id="SKB75593.1"/>
    </source>
</evidence>
<gene>
    <name evidence="1" type="ORF">SAMN05660477_01051</name>
</gene>
<keyword evidence="2" id="KW-1185">Reference proteome</keyword>
<dbReference type="InterPro" id="IPR015915">
    <property type="entry name" value="Kelch-typ_b-propeller"/>
</dbReference>
<protein>
    <submittedName>
        <fullName evidence="1">Gloeo_Verruco repeat-containing protein</fullName>
    </submittedName>
</protein>
<name>A0A1T5DW04_9FLAO</name>
<dbReference type="EMBL" id="FUYZ01000002">
    <property type="protein sequence ID" value="SKB75593.1"/>
    <property type="molecule type" value="Genomic_DNA"/>
</dbReference>
<dbReference type="NCBIfam" id="TIGR03803">
    <property type="entry name" value="Gloeo_Verruco"/>
    <property type="match status" value="5"/>
</dbReference>
<dbReference type="AlphaFoldDB" id="A0A1T5DW04"/>
<proteinExistence type="predicted"/>
<dbReference type="OrthoDB" id="1341349at2"/>